<evidence type="ECO:0000313" key="2">
    <source>
        <dbReference type="EMBL" id="KAG6497072.1"/>
    </source>
</evidence>
<evidence type="ECO:0000313" key="3">
    <source>
        <dbReference type="Proteomes" id="UP000734854"/>
    </source>
</evidence>
<evidence type="ECO:0000256" key="1">
    <source>
        <dbReference type="ARBA" id="ARBA00022737"/>
    </source>
</evidence>
<dbReference type="Gene3D" id="1.25.40.10">
    <property type="entry name" value="Tetratricopeptide repeat domain"/>
    <property type="match status" value="1"/>
</dbReference>
<name>A0A8J5GCJ8_ZINOF</name>
<organism evidence="2 3">
    <name type="scientific">Zingiber officinale</name>
    <name type="common">Ginger</name>
    <name type="synonym">Amomum zingiber</name>
    <dbReference type="NCBI Taxonomy" id="94328"/>
    <lineage>
        <taxon>Eukaryota</taxon>
        <taxon>Viridiplantae</taxon>
        <taxon>Streptophyta</taxon>
        <taxon>Embryophyta</taxon>
        <taxon>Tracheophyta</taxon>
        <taxon>Spermatophyta</taxon>
        <taxon>Magnoliopsida</taxon>
        <taxon>Liliopsida</taxon>
        <taxon>Zingiberales</taxon>
        <taxon>Zingiberaceae</taxon>
        <taxon>Zingiber</taxon>
    </lineage>
</organism>
<keyword evidence="1" id="KW-0677">Repeat</keyword>
<keyword evidence="3" id="KW-1185">Reference proteome</keyword>
<dbReference type="AlphaFoldDB" id="A0A8J5GCJ8"/>
<reference evidence="2 3" key="1">
    <citation type="submission" date="2020-08" db="EMBL/GenBank/DDBJ databases">
        <title>Plant Genome Project.</title>
        <authorList>
            <person name="Zhang R.-G."/>
        </authorList>
    </citation>
    <scope>NUCLEOTIDE SEQUENCE [LARGE SCALE GENOMIC DNA]</scope>
    <source>
        <tissue evidence="2">Rhizome</tissue>
    </source>
</reference>
<dbReference type="InterPro" id="IPR002885">
    <property type="entry name" value="PPR_rpt"/>
</dbReference>
<dbReference type="Proteomes" id="UP000734854">
    <property type="component" value="Unassembled WGS sequence"/>
</dbReference>
<sequence>MRSCPLDPRVAPDFFRWIERHSCFLHTFDSCSSLLQIVARFGLHRPAEEIVVSVIRVWSQMLLLYNVLIDGYCKIRKMKMHKAMTLLTKMLKDAVLTIYCIEHSGHCEEGSFDEVKSVFTSFLLKGYRSHSKVLEPNDPSSYLIGESNHHWAGIRGSQLAELSCAFAATEELTVWYYWATHNILQSREQMTISKS</sequence>
<dbReference type="EMBL" id="JACMSC010000012">
    <property type="protein sequence ID" value="KAG6497072.1"/>
    <property type="molecule type" value="Genomic_DNA"/>
</dbReference>
<proteinExistence type="predicted"/>
<dbReference type="Pfam" id="PF01535">
    <property type="entry name" value="PPR"/>
    <property type="match status" value="1"/>
</dbReference>
<accession>A0A8J5GCJ8</accession>
<dbReference type="InterPro" id="IPR011990">
    <property type="entry name" value="TPR-like_helical_dom_sf"/>
</dbReference>
<gene>
    <name evidence="2" type="ORF">ZIOFF_044958</name>
</gene>
<comment type="caution">
    <text evidence="2">The sequence shown here is derived from an EMBL/GenBank/DDBJ whole genome shotgun (WGS) entry which is preliminary data.</text>
</comment>
<protein>
    <submittedName>
        <fullName evidence="2">Uncharacterized protein</fullName>
    </submittedName>
</protein>